<feature type="domain" description="RING-type" evidence="2">
    <location>
        <begin position="255"/>
        <end position="302"/>
    </location>
</feature>
<dbReference type="InterPro" id="IPR013083">
    <property type="entry name" value="Znf_RING/FYVE/PHD"/>
</dbReference>
<dbReference type="EMBL" id="KV878990">
    <property type="protein sequence ID" value="OJJ95195.1"/>
    <property type="molecule type" value="Genomic_DNA"/>
</dbReference>
<keyword evidence="1" id="KW-0862">Zinc</keyword>
<dbReference type="PANTHER" id="PTHR21540">
    <property type="entry name" value="RING FINGER AND SWIM DOMAIN-CONTAINING PROTEIN 2"/>
    <property type="match status" value="1"/>
</dbReference>
<dbReference type="Pfam" id="PF13639">
    <property type="entry name" value="zf-RING_2"/>
    <property type="match status" value="1"/>
</dbReference>
<dbReference type="GeneID" id="30975841"/>
<dbReference type="Proteomes" id="UP000184546">
    <property type="component" value="Unassembled WGS sequence"/>
</dbReference>
<organism evidence="3 4">
    <name type="scientific">Aspergillus aculeatus (strain ATCC 16872 / CBS 172.66 / WB 5094)</name>
    <dbReference type="NCBI Taxonomy" id="690307"/>
    <lineage>
        <taxon>Eukaryota</taxon>
        <taxon>Fungi</taxon>
        <taxon>Dikarya</taxon>
        <taxon>Ascomycota</taxon>
        <taxon>Pezizomycotina</taxon>
        <taxon>Eurotiomycetes</taxon>
        <taxon>Eurotiomycetidae</taxon>
        <taxon>Eurotiales</taxon>
        <taxon>Aspergillaceae</taxon>
        <taxon>Aspergillus</taxon>
        <taxon>Aspergillus subgen. Circumdati</taxon>
    </lineage>
</organism>
<dbReference type="GO" id="GO:0008270">
    <property type="term" value="F:zinc ion binding"/>
    <property type="evidence" value="ECO:0007669"/>
    <property type="project" value="UniProtKB-KW"/>
</dbReference>
<dbReference type="VEuPathDB" id="FungiDB:ASPACDRAFT_47939"/>
<dbReference type="Gene3D" id="3.30.40.10">
    <property type="entry name" value="Zinc/RING finger domain, C3HC4 (zinc finger)"/>
    <property type="match status" value="1"/>
</dbReference>
<dbReference type="STRING" id="690307.A0A1L9WGG4"/>
<sequence length="311" mass="35064">MAQHLIPDIDETLPVHDPEALDYQALSLVMGRAFSRLGHWYAHLIYTYDYQVNILRTNWSDPGLRHTVLDLVTRSRNHGLEVLHGDIQDWAAVLYRMERALAGILTELLLNHVTDDEREDPLMARFREVFTTGNVTAGTSFATSSTFSVDMEILHQLEAIGEQERARHSRRARATNLMMCIALAKPIQILRMMIPHPAKTMMELWSNPFEYPAWQDHWPWGGDSFFPPRDPVPPPTEADAAPVASQRAIGPDDICPICRGEFQPKDEEAALPVVWCARCGNNFHGACLSTWLDSAGSCPMCSCLWQTGRTG</sequence>
<gene>
    <name evidence="3" type="ORF">ASPACDRAFT_47939</name>
</gene>
<dbReference type="OrthoDB" id="8062037at2759"/>
<dbReference type="AlphaFoldDB" id="A0A1L9WGG4"/>
<dbReference type="OMA" id="CITIAEN"/>
<keyword evidence="1" id="KW-0863">Zinc-finger</keyword>
<evidence type="ECO:0000259" key="2">
    <source>
        <dbReference type="PROSITE" id="PS50089"/>
    </source>
</evidence>
<dbReference type="SUPFAM" id="SSF57850">
    <property type="entry name" value="RING/U-box"/>
    <property type="match status" value="1"/>
</dbReference>
<dbReference type="SMART" id="SM00184">
    <property type="entry name" value="RING"/>
    <property type="match status" value="1"/>
</dbReference>
<protein>
    <recommendedName>
        <fullName evidence="2">RING-type domain-containing protein</fullName>
    </recommendedName>
</protein>
<name>A0A1L9WGG4_ASPA1</name>
<evidence type="ECO:0000313" key="4">
    <source>
        <dbReference type="Proteomes" id="UP000184546"/>
    </source>
</evidence>
<dbReference type="RefSeq" id="XP_020051535.1">
    <property type="nucleotide sequence ID" value="XM_020202027.1"/>
</dbReference>
<evidence type="ECO:0000256" key="1">
    <source>
        <dbReference type="PROSITE-ProRule" id="PRU00175"/>
    </source>
</evidence>
<dbReference type="InterPro" id="IPR001841">
    <property type="entry name" value="Znf_RING"/>
</dbReference>
<dbReference type="GO" id="GO:0061630">
    <property type="term" value="F:ubiquitin protein ligase activity"/>
    <property type="evidence" value="ECO:0007669"/>
    <property type="project" value="InterPro"/>
</dbReference>
<evidence type="ECO:0000313" key="3">
    <source>
        <dbReference type="EMBL" id="OJJ95195.1"/>
    </source>
</evidence>
<keyword evidence="1" id="KW-0479">Metal-binding</keyword>
<dbReference type="InterPro" id="IPR039903">
    <property type="entry name" value="Zswim2"/>
</dbReference>
<proteinExistence type="predicted"/>
<dbReference type="PROSITE" id="PS50089">
    <property type="entry name" value="ZF_RING_2"/>
    <property type="match status" value="1"/>
</dbReference>
<keyword evidence="4" id="KW-1185">Reference proteome</keyword>
<accession>A0A1L9WGG4</accession>
<reference evidence="4" key="1">
    <citation type="journal article" date="2017" name="Genome Biol.">
        <title>Comparative genomics reveals high biological diversity and specific adaptations in the industrially and medically important fungal genus Aspergillus.</title>
        <authorList>
            <person name="de Vries R.P."/>
            <person name="Riley R."/>
            <person name="Wiebenga A."/>
            <person name="Aguilar-Osorio G."/>
            <person name="Amillis S."/>
            <person name="Uchima C.A."/>
            <person name="Anderluh G."/>
            <person name="Asadollahi M."/>
            <person name="Askin M."/>
            <person name="Barry K."/>
            <person name="Battaglia E."/>
            <person name="Bayram O."/>
            <person name="Benocci T."/>
            <person name="Braus-Stromeyer S.A."/>
            <person name="Caldana C."/>
            <person name="Canovas D."/>
            <person name="Cerqueira G.C."/>
            <person name="Chen F."/>
            <person name="Chen W."/>
            <person name="Choi C."/>
            <person name="Clum A."/>
            <person name="Dos Santos R.A."/>
            <person name="Damasio A.R."/>
            <person name="Diallinas G."/>
            <person name="Emri T."/>
            <person name="Fekete E."/>
            <person name="Flipphi M."/>
            <person name="Freyberg S."/>
            <person name="Gallo A."/>
            <person name="Gournas C."/>
            <person name="Habgood R."/>
            <person name="Hainaut M."/>
            <person name="Harispe M.L."/>
            <person name="Henrissat B."/>
            <person name="Hilden K.S."/>
            <person name="Hope R."/>
            <person name="Hossain A."/>
            <person name="Karabika E."/>
            <person name="Karaffa L."/>
            <person name="Karanyi Z."/>
            <person name="Krasevec N."/>
            <person name="Kuo A."/>
            <person name="Kusch H."/>
            <person name="LaButti K."/>
            <person name="Lagendijk E.L."/>
            <person name="Lapidus A."/>
            <person name="Levasseur A."/>
            <person name="Lindquist E."/>
            <person name="Lipzen A."/>
            <person name="Logrieco A.F."/>
            <person name="MacCabe A."/>
            <person name="Maekelae M.R."/>
            <person name="Malavazi I."/>
            <person name="Melin P."/>
            <person name="Meyer V."/>
            <person name="Mielnichuk N."/>
            <person name="Miskei M."/>
            <person name="Molnar A.P."/>
            <person name="Mule G."/>
            <person name="Ngan C.Y."/>
            <person name="Orejas M."/>
            <person name="Orosz E."/>
            <person name="Ouedraogo J.P."/>
            <person name="Overkamp K.M."/>
            <person name="Park H.-S."/>
            <person name="Perrone G."/>
            <person name="Piumi F."/>
            <person name="Punt P.J."/>
            <person name="Ram A.F."/>
            <person name="Ramon A."/>
            <person name="Rauscher S."/>
            <person name="Record E."/>
            <person name="Riano-Pachon D.M."/>
            <person name="Robert V."/>
            <person name="Roehrig J."/>
            <person name="Ruller R."/>
            <person name="Salamov A."/>
            <person name="Salih N.S."/>
            <person name="Samson R.A."/>
            <person name="Sandor E."/>
            <person name="Sanguinetti M."/>
            <person name="Schuetze T."/>
            <person name="Sepcic K."/>
            <person name="Shelest E."/>
            <person name="Sherlock G."/>
            <person name="Sophianopoulou V."/>
            <person name="Squina F.M."/>
            <person name="Sun H."/>
            <person name="Susca A."/>
            <person name="Todd R.B."/>
            <person name="Tsang A."/>
            <person name="Unkles S.E."/>
            <person name="van de Wiele N."/>
            <person name="van Rossen-Uffink D."/>
            <person name="Oliveira J.V."/>
            <person name="Vesth T.C."/>
            <person name="Visser J."/>
            <person name="Yu J.-H."/>
            <person name="Zhou M."/>
            <person name="Andersen M.R."/>
            <person name="Archer D.B."/>
            <person name="Baker S.E."/>
            <person name="Benoit I."/>
            <person name="Brakhage A.A."/>
            <person name="Braus G.H."/>
            <person name="Fischer R."/>
            <person name="Frisvad J.C."/>
            <person name="Goldman G.H."/>
            <person name="Houbraken J."/>
            <person name="Oakley B."/>
            <person name="Pocsi I."/>
            <person name="Scazzocchio C."/>
            <person name="Seiboth B."/>
            <person name="vanKuyk P.A."/>
            <person name="Wortman J."/>
            <person name="Dyer P.S."/>
            <person name="Grigoriev I.V."/>
        </authorList>
    </citation>
    <scope>NUCLEOTIDE SEQUENCE [LARGE SCALE GENOMIC DNA]</scope>
    <source>
        <strain evidence="4">ATCC 16872 / CBS 172.66 / WB 5094</strain>
    </source>
</reference>